<reference evidence="3" key="1">
    <citation type="journal article" date="2006" name="Science">
        <title>Phytophthora genome sequences uncover evolutionary origins and mechanisms of pathogenesis.</title>
        <authorList>
            <person name="Tyler B.M."/>
            <person name="Tripathy S."/>
            <person name="Zhang X."/>
            <person name="Dehal P."/>
            <person name="Jiang R.H."/>
            <person name="Aerts A."/>
            <person name="Arredondo F.D."/>
            <person name="Baxter L."/>
            <person name="Bensasson D."/>
            <person name="Beynon J.L."/>
            <person name="Chapman J."/>
            <person name="Damasceno C.M."/>
            <person name="Dorrance A.E."/>
            <person name="Dou D."/>
            <person name="Dickerman A.W."/>
            <person name="Dubchak I.L."/>
            <person name="Garbelotto M."/>
            <person name="Gijzen M."/>
            <person name="Gordon S.G."/>
            <person name="Govers F."/>
            <person name="Grunwald N.J."/>
            <person name="Huang W."/>
            <person name="Ivors K.L."/>
            <person name="Jones R.W."/>
            <person name="Kamoun S."/>
            <person name="Krampis K."/>
            <person name="Lamour K.H."/>
            <person name="Lee M.K."/>
            <person name="McDonald W.H."/>
            <person name="Medina M."/>
            <person name="Meijer H.J."/>
            <person name="Nordberg E.K."/>
            <person name="Maclean D.J."/>
            <person name="Ospina-Giraldo M.D."/>
            <person name="Morris P.F."/>
            <person name="Phuntumart V."/>
            <person name="Putnam N.H."/>
            <person name="Rash S."/>
            <person name="Rose J.K."/>
            <person name="Sakihama Y."/>
            <person name="Salamov A.A."/>
            <person name="Savidor A."/>
            <person name="Scheuring C.F."/>
            <person name="Smith B.M."/>
            <person name="Sobral B.W."/>
            <person name="Terry A."/>
            <person name="Torto-Alalibo T.A."/>
            <person name="Win J."/>
            <person name="Xu Z."/>
            <person name="Zhang H."/>
            <person name="Grigoriev I.V."/>
            <person name="Rokhsar D.S."/>
            <person name="Boore J.L."/>
        </authorList>
    </citation>
    <scope>NUCLEOTIDE SEQUENCE [LARGE SCALE GENOMIC DNA]</scope>
    <source>
        <strain evidence="3">Pr102</strain>
    </source>
</reference>
<feature type="compositionally biased region" description="Polar residues" evidence="1">
    <location>
        <begin position="103"/>
        <end position="113"/>
    </location>
</feature>
<feature type="compositionally biased region" description="Low complexity" evidence="1">
    <location>
        <begin position="92"/>
        <end position="101"/>
    </location>
</feature>
<evidence type="ECO:0000313" key="2">
    <source>
        <dbReference type="EnsemblProtists" id="Phyra86646"/>
    </source>
</evidence>
<evidence type="ECO:0000313" key="3">
    <source>
        <dbReference type="Proteomes" id="UP000005238"/>
    </source>
</evidence>
<name>H3H7D4_PHYRM</name>
<organism evidence="2 3">
    <name type="scientific">Phytophthora ramorum</name>
    <name type="common">Sudden oak death agent</name>
    <dbReference type="NCBI Taxonomy" id="164328"/>
    <lineage>
        <taxon>Eukaryota</taxon>
        <taxon>Sar</taxon>
        <taxon>Stramenopiles</taxon>
        <taxon>Oomycota</taxon>
        <taxon>Peronosporomycetes</taxon>
        <taxon>Peronosporales</taxon>
        <taxon>Peronosporaceae</taxon>
        <taxon>Phytophthora</taxon>
    </lineage>
</organism>
<keyword evidence="3" id="KW-1185">Reference proteome</keyword>
<feature type="region of interest" description="Disordered" evidence="1">
    <location>
        <begin position="1"/>
        <end position="75"/>
    </location>
</feature>
<dbReference type="InParanoid" id="H3H7D4"/>
<dbReference type="AlphaFoldDB" id="H3H7D4"/>
<evidence type="ECO:0000256" key="1">
    <source>
        <dbReference type="SAM" id="MobiDB-lite"/>
    </source>
</evidence>
<proteinExistence type="predicted"/>
<dbReference type="EnsemblProtists" id="Phyra86646">
    <property type="protein sequence ID" value="Phyra86646"/>
    <property type="gene ID" value="Phyra86646"/>
</dbReference>
<dbReference type="Proteomes" id="UP000005238">
    <property type="component" value="Unassembled WGS sequence"/>
</dbReference>
<protein>
    <submittedName>
        <fullName evidence="2">Uncharacterized protein</fullName>
    </submittedName>
</protein>
<feature type="compositionally biased region" description="Basic residues" evidence="1">
    <location>
        <begin position="7"/>
        <end position="19"/>
    </location>
</feature>
<accession>H3H7D4</accession>
<reference evidence="2" key="2">
    <citation type="submission" date="2015-06" db="UniProtKB">
        <authorList>
            <consortium name="EnsemblProtists"/>
        </authorList>
    </citation>
    <scope>IDENTIFICATION</scope>
    <source>
        <strain evidence="2">Pr102</strain>
    </source>
</reference>
<sequence length="113" mass="11781">MPEERKRAQRSRPGRKPKRVAAAQAKQAEPGPSRSDTLTPEQAKADEDALMLSPPPTPGSPVVSDTPLSDDDDVDEFATGHLSALAGKMTEASSSIAKASANIEKTTQGAATV</sequence>
<dbReference type="HOGENOM" id="CLU_2138453_0_0_1"/>
<dbReference type="VEuPathDB" id="FungiDB:KRP22_7476"/>
<dbReference type="EMBL" id="DS566953">
    <property type="status" value="NOT_ANNOTATED_CDS"/>
    <property type="molecule type" value="Genomic_DNA"/>
</dbReference>
<feature type="region of interest" description="Disordered" evidence="1">
    <location>
        <begin position="91"/>
        <end position="113"/>
    </location>
</feature>